<gene>
    <name evidence="1" type="ORF">CFOL_v3_14603</name>
</gene>
<dbReference type="AlphaFoldDB" id="A0A1Q3BT72"/>
<name>A0A1Q3BT72_CEPFO</name>
<dbReference type="STRING" id="3775.A0A1Q3BT72"/>
<comment type="caution">
    <text evidence="1">The sequence shown here is derived from an EMBL/GenBank/DDBJ whole genome shotgun (WGS) entry which is preliminary data.</text>
</comment>
<keyword evidence="2" id="KW-1185">Reference proteome</keyword>
<evidence type="ECO:0000313" key="2">
    <source>
        <dbReference type="Proteomes" id="UP000187406"/>
    </source>
</evidence>
<dbReference type="EMBL" id="BDDD01000873">
    <property type="protein sequence ID" value="GAV71109.1"/>
    <property type="molecule type" value="Genomic_DNA"/>
</dbReference>
<reference evidence="2" key="1">
    <citation type="submission" date="2016-04" db="EMBL/GenBank/DDBJ databases">
        <title>Cephalotus genome sequencing.</title>
        <authorList>
            <person name="Fukushima K."/>
            <person name="Hasebe M."/>
            <person name="Fang X."/>
        </authorList>
    </citation>
    <scope>NUCLEOTIDE SEQUENCE [LARGE SCALE GENOMIC DNA]</scope>
    <source>
        <strain evidence="2">cv. St1</strain>
    </source>
</reference>
<evidence type="ECO:0000313" key="1">
    <source>
        <dbReference type="EMBL" id="GAV71109.1"/>
    </source>
</evidence>
<protein>
    <submittedName>
        <fullName evidence="1">Uncharacterized protein</fullName>
    </submittedName>
</protein>
<dbReference type="Proteomes" id="UP000187406">
    <property type="component" value="Unassembled WGS sequence"/>
</dbReference>
<dbReference type="InParanoid" id="A0A1Q3BT72"/>
<proteinExistence type="predicted"/>
<organism evidence="1 2">
    <name type="scientific">Cephalotus follicularis</name>
    <name type="common">Albany pitcher plant</name>
    <dbReference type="NCBI Taxonomy" id="3775"/>
    <lineage>
        <taxon>Eukaryota</taxon>
        <taxon>Viridiplantae</taxon>
        <taxon>Streptophyta</taxon>
        <taxon>Embryophyta</taxon>
        <taxon>Tracheophyta</taxon>
        <taxon>Spermatophyta</taxon>
        <taxon>Magnoliopsida</taxon>
        <taxon>eudicotyledons</taxon>
        <taxon>Gunneridae</taxon>
        <taxon>Pentapetalae</taxon>
        <taxon>rosids</taxon>
        <taxon>fabids</taxon>
        <taxon>Oxalidales</taxon>
        <taxon>Cephalotaceae</taxon>
        <taxon>Cephalotus</taxon>
    </lineage>
</organism>
<sequence length="112" mass="13153">MRIRNSRPPFPIPCPPDILSRRSHLHSRRGSRFDDCFLVEEARNIGWSCYPLKKPISQDVEENQPHDELQLITREMEAINNEDEEIGKKHCMPEKSSQVISVSFFFLFLLLN</sequence>
<accession>A0A1Q3BT72</accession>